<gene>
    <name evidence="7" type="ORF">V5799_020999</name>
</gene>
<dbReference type="SUPFAM" id="SSF81324">
    <property type="entry name" value="Voltage-gated potassium channels"/>
    <property type="match status" value="1"/>
</dbReference>
<evidence type="ECO:0000256" key="5">
    <source>
        <dbReference type="SAM" id="Phobius"/>
    </source>
</evidence>
<sequence length="109" mass="12486">MAIKLTARGWSFFHKKFSVLDLGAVVCSITSDVLVLLRYEVGVRMRFLRLFRLVYVARTWDTLFYMLNMMLSLLKPLLNLLLVITLVVVVFAVAAEDIFDGSQRGPESR</sequence>
<evidence type="ECO:0000313" key="7">
    <source>
        <dbReference type="EMBL" id="KAK8789218.1"/>
    </source>
</evidence>
<dbReference type="EMBL" id="JARKHS020000019">
    <property type="protein sequence ID" value="KAK8789218.1"/>
    <property type="molecule type" value="Genomic_DNA"/>
</dbReference>
<proteinExistence type="predicted"/>
<evidence type="ECO:0000256" key="3">
    <source>
        <dbReference type="ARBA" id="ARBA00022989"/>
    </source>
</evidence>
<evidence type="ECO:0000256" key="1">
    <source>
        <dbReference type="ARBA" id="ARBA00004141"/>
    </source>
</evidence>
<evidence type="ECO:0000256" key="4">
    <source>
        <dbReference type="ARBA" id="ARBA00023136"/>
    </source>
</evidence>
<keyword evidence="8" id="KW-1185">Reference proteome</keyword>
<accession>A0AAQ4FSK8</accession>
<keyword evidence="2 5" id="KW-0812">Transmembrane</keyword>
<keyword evidence="3 5" id="KW-1133">Transmembrane helix</keyword>
<organism evidence="7 8">
    <name type="scientific">Amblyomma americanum</name>
    <name type="common">Lone star tick</name>
    <dbReference type="NCBI Taxonomy" id="6943"/>
    <lineage>
        <taxon>Eukaryota</taxon>
        <taxon>Metazoa</taxon>
        <taxon>Ecdysozoa</taxon>
        <taxon>Arthropoda</taxon>
        <taxon>Chelicerata</taxon>
        <taxon>Arachnida</taxon>
        <taxon>Acari</taxon>
        <taxon>Parasitiformes</taxon>
        <taxon>Ixodida</taxon>
        <taxon>Ixodoidea</taxon>
        <taxon>Ixodidae</taxon>
        <taxon>Amblyomminae</taxon>
        <taxon>Amblyomma</taxon>
    </lineage>
</organism>
<dbReference type="Gene3D" id="1.20.120.350">
    <property type="entry name" value="Voltage-gated potassium channels. Chain C"/>
    <property type="match status" value="1"/>
</dbReference>
<evidence type="ECO:0000256" key="2">
    <source>
        <dbReference type="ARBA" id="ARBA00022692"/>
    </source>
</evidence>
<dbReference type="InterPro" id="IPR027359">
    <property type="entry name" value="Volt_channel_dom_sf"/>
</dbReference>
<dbReference type="Pfam" id="PF00520">
    <property type="entry name" value="Ion_trans"/>
    <property type="match status" value="1"/>
</dbReference>
<name>A0AAQ4FSK8_AMBAM</name>
<protein>
    <recommendedName>
        <fullName evidence="6">Ion transport domain-containing protein</fullName>
    </recommendedName>
</protein>
<comment type="caution">
    <text evidence="7">The sequence shown here is derived from an EMBL/GenBank/DDBJ whole genome shotgun (WGS) entry which is preliminary data.</text>
</comment>
<feature type="transmembrane region" description="Helical" evidence="5">
    <location>
        <begin position="77"/>
        <end position="99"/>
    </location>
</feature>
<evidence type="ECO:0000313" key="8">
    <source>
        <dbReference type="Proteomes" id="UP001321473"/>
    </source>
</evidence>
<dbReference type="GO" id="GO:0005216">
    <property type="term" value="F:monoatomic ion channel activity"/>
    <property type="evidence" value="ECO:0007669"/>
    <property type="project" value="InterPro"/>
</dbReference>
<reference evidence="7 8" key="1">
    <citation type="journal article" date="2023" name="Arcadia Sci">
        <title>De novo assembly of a long-read Amblyomma americanum tick genome.</title>
        <authorList>
            <person name="Chou S."/>
            <person name="Poskanzer K.E."/>
            <person name="Rollins M."/>
            <person name="Thuy-Boun P.S."/>
        </authorList>
    </citation>
    <scope>NUCLEOTIDE SEQUENCE [LARGE SCALE GENOMIC DNA]</scope>
    <source>
        <strain evidence="7">F_SG_1</strain>
        <tissue evidence="7">Salivary glands</tissue>
    </source>
</reference>
<dbReference type="AlphaFoldDB" id="A0AAQ4FSK8"/>
<dbReference type="GO" id="GO:0016020">
    <property type="term" value="C:membrane"/>
    <property type="evidence" value="ECO:0007669"/>
    <property type="project" value="UniProtKB-SubCell"/>
</dbReference>
<keyword evidence="4 5" id="KW-0472">Membrane</keyword>
<feature type="domain" description="Ion transport" evidence="6">
    <location>
        <begin position="1"/>
        <end position="102"/>
    </location>
</feature>
<comment type="subcellular location">
    <subcellularLocation>
        <location evidence="1">Membrane</location>
        <topology evidence="1">Multi-pass membrane protein</topology>
    </subcellularLocation>
</comment>
<feature type="transmembrane region" description="Helical" evidence="5">
    <location>
        <begin position="20"/>
        <end position="41"/>
    </location>
</feature>
<dbReference type="Proteomes" id="UP001321473">
    <property type="component" value="Unassembled WGS sequence"/>
</dbReference>
<evidence type="ECO:0000259" key="6">
    <source>
        <dbReference type="Pfam" id="PF00520"/>
    </source>
</evidence>
<dbReference type="InterPro" id="IPR005821">
    <property type="entry name" value="Ion_trans_dom"/>
</dbReference>